<dbReference type="CDD" id="cd07821">
    <property type="entry name" value="PYR_PYL_RCAR_like"/>
    <property type="match status" value="1"/>
</dbReference>
<gene>
    <name evidence="1" type="ORF">ROA7023_02990</name>
</gene>
<dbReference type="Gene3D" id="3.30.530.20">
    <property type="match status" value="1"/>
</dbReference>
<dbReference type="RefSeq" id="WP_085879795.1">
    <property type="nucleotide sequence ID" value="NZ_FWFZ01000017.1"/>
</dbReference>
<dbReference type="Proteomes" id="UP000193900">
    <property type="component" value="Unassembled WGS sequence"/>
</dbReference>
<dbReference type="EMBL" id="FWFZ01000017">
    <property type="protein sequence ID" value="SLN64115.1"/>
    <property type="molecule type" value="Genomic_DNA"/>
</dbReference>
<dbReference type="Pfam" id="PF10604">
    <property type="entry name" value="Polyketide_cyc2"/>
    <property type="match status" value="1"/>
</dbReference>
<dbReference type="OrthoDB" id="1364128at2"/>
<dbReference type="InterPro" id="IPR023393">
    <property type="entry name" value="START-like_dom_sf"/>
</dbReference>
<dbReference type="SUPFAM" id="SSF55961">
    <property type="entry name" value="Bet v1-like"/>
    <property type="match status" value="1"/>
</dbReference>
<evidence type="ECO:0000313" key="1">
    <source>
        <dbReference type="EMBL" id="SLN64115.1"/>
    </source>
</evidence>
<reference evidence="1 2" key="1">
    <citation type="submission" date="2017-03" db="EMBL/GenBank/DDBJ databases">
        <authorList>
            <person name="Afonso C.L."/>
            <person name="Miller P.J."/>
            <person name="Scott M.A."/>
            <person name="Spackman E."/>
            <person name="Goraichik I."/>
            <person name="Dimitrov K.M."/>
            <person name="Suarez D.L."/>
            <person name="Swayne D.E."/>
        </authorList>
    </citation>
    <scope>NUCLEOTIDE SEQUENCE [LARGE SCALE GENOMIC DNA]</scope>
    <source>
        <strain evidence="1 2">CECT 7023</strain>
    </source>
</reference>
<accession>A0A1Y5TH53</accession>
<dbReference type="AlphaFoldDB" id="A0A1Y5TH53"/>
<sequence length="145" mass="16262">MARVYVSSVVNAPAARVWERVRDFNALPRWHPRIRDSRIEDAHPSDQVGCIRNFNLQNGDNIREQLLGLSDYDMSCTYAILESPMPLTDYVATLRLTPVTEGDRTFIEWSAEFSCDPDDEQGLVAGVGGNVFQAGFDALKRHFGG</sequence>
<name>A0A1Y5TH53_9RHOB</name>
<dbReference type="PANTHER" id="PTHR39332:SF7">
    <property type="entry name" value="SRPBCC FAMILY PROTEIN"/>
    <property type="match status" value="1"/>
</dbReference>
<proteinExistence type="predicted"/>
<evidence type="ECO:0000313" key="2">
    <source>
        <dbReference type="Proteomes" id="UP000193900"/>
    </source>
</evidence>
<dbReference type="PANTHER" id="PTHR39332">
    <property type="entry name" value="BLL4707 PROTEIN"/>
    <property type="match status" value="1"/>
</dbReference>
<protein>
    <submittedName>
        <fullName evidence="1">Polyketide cyclase / dehydrase and lipid transport</fullName>
    </submittedName>
</protein>
<keyword evidence="2" id="KW-1185">Reference proteome</keyword>
<organism evidence="1 2">
    <name type="scientific">Roseisalinus antarcticus</name>
    <dbReference type="NCBI Taxonomy" id="254357"/>
    <lineage>
        <taxon>Bacteria</taxon>
        <taxon>Pseudomonadati</taxon>
        <taxon>Pseudomonadota</taxon>
        <taxon>Alphaproteobacteria</taxon>
        <taxon>Rhodobacterales</taxon>
        <taxon>Roseobacteraceae</taxon>
        <taxon>Roseisalinus</taxon>
    </lineage>
</organism>
<dbReference type="InterPro" id="IPR019587">
    <property type="entry name" value="Polyketide_cyclase/dehydratase"/>
</dbReference>